<dbReference type="Proteomes" id="UP000724657">
    <property type="component" value="Unassembled WGS sequence"/>
</dbReference>
<dbReference type="EMBL" id="JAHLFN010000073">
    <property type="protein sequence ID" value="MBU3842920.1"/>
    <property type="molecule type" value="Genomic_DNA"/>
</dbReference>
<gene>
    <name evidence="4" type="ORF">IAA47_08095</name>
</gene>
<evidence type="ECO:0000256" key="1">
    <source>
        <dbReference type="SAM" id="MobiDB-lite"/>
    </source>
</evidence>
<name>A0A9E2NXP0_9FUSO</name>
<organism evidence="4 5">
    <name type="scientific">Candidatus Fusobacterium pullicola</name>
    <dbReference type="NCBI Taxonomy" id="2838601"/>
    <lineage>
        <taxon>Bacteria</taxon>
        <taxon>Fusobacteriati</taxon>
        <taxon>Fusobacteriota</taxon>
        <taxon>Fusobacteriia</taxon>
        <taxon>Fusobacteriales</taxon>
        <taxon>Fusobacteriaceae</taxon>
        <taxon>Fusobacterium</taxon>
    </lineage>
</organism>
<dbReference type="InterPro" id="IPR041459">
    <property type="entry name" value="MPTase-PolyVal"/>
</dbReference>
<accession>A0A9E2NXP0</accession>
<dbReference type="Pfam" id="PF08401">
    <property type="entry name" value="ArdcN"/>
    <property type="match status" value="1"/>
</dbReference>
<feature type="region of interest" description="Disordered" evidence="1">
    <location>
        <begin position="299"/>
        <end position="328"/>
    </location>
</feature>
<comment type="caution">
    <text evidence="4">The sequence shown here is derived from an EMBL/GenBank/DDBJ whole genome shotgun (WGS) entry which is preliminary data.</text>
</comment>
<evidence type="ECO:0000313" key="4">
    <source>
        <dbReference type="EMBL" id="MBU3842920.1"/>
    </source>
</evidence>
<evidence type="ECO:0000259" key="3">
    <source>
        <dbReference type="Pfam" id="PF18818"/>
    </source>
</evidence>
<reference evidence="4" key="2">
    <citation type="submission" date="2021-04" db="EMBL/GenBank/DDBJ databases">
        <authorList>
            <person name="Gilroy R."/>
        </authorList>
    </citation>
    <scope>NUCLEOTIDE SEQUENCE</scope>
    <source>
        <strain evidence="4">A6-441</strain>
    </source>
</reference>
<dbReference type="Pfam" id="PF18818">
    <property type="entry name" value="MPTase-PolyVal"/>
    <property type="match status" value="1"/>
</dbReference>
<protein>
    <submittedName>
        <fullName evidence="4">DUF1738 domain-containing protein</fullName>
    </submittedName>
</protein>
<evidence type="ECO:0000313" key="5">
    <source>
        <dbReference type="Proteomes" id="UP000724657"/>
    </source>
</evidence>
<feature type="compositionally biased region" description="Basic and acidic residues" evidence="1">
    <location>
        <begin position="299"/>
        <end position="310"/>
    </location>
</feature>
<feature type="domain" description="N-terminal" evidence="2">
    <location>
        <begin position="13"/>
        <end position="131"/>
    </location>
</feature>
<evidence type="ECO:0000259" key="2">
    <source>
        <dbReference type="Pfam" id="PF08401"/>
    </source>
</evidence>
<feature type="domain" description="Polyvalent protein metallopeptidase" evidence="3">
    <location>
        <begin position="155"/>
        <end position="282"/>
    </location>
</feature>
<reference evidence="4" key="1">
    <citation type="journal article" date="2021" name="PeerJ">
        <title>Extensive microbial diversity within the chicken gut microbiome revealed by metagenomics and culture.</title>
        <authorList>
            <person name="Gilroy R."/>
            <person name="Ravi A."/>
            <person name="Getino M."/>
            <person name="Pursley I."/>
            <person name="Horton D.L."/>
            <person name="Alikhan N.F."/>
            <person name="Baker D."/>
            <person name="Gharbi K."/>
            <person name="Hall N."/>
            <person name="Watson M."/>
            <person name="Adriaenssens E.M."/>
            <person name="Foster-Nyarko E."/>
            <person name="Jarju S."/>
            <person name="Secka A."/>
            <person name="Antonio M."/>
            <person name="Oren A."/>
            <person name="Chaudhuri R.R."/>
            <person name="La Ragione R."/>
            <person name="Hildebrand F."/>
            <person name="Pallen M.J."/>
        </authorList>
    </citation>
    <scope>NUCLEOTIDE SEQUENCE</scope>
    <source>
        <strain evidence="4">A6-441</strain>
    </source>
</reference>
<dbReference type="InterPro" id="IPR017113">
    <property type="entry name" value="Antirestriction_ArdC"/>
</dbReference>
<proteinExistence type="predicted"/>
<dbReference type="AlphaFoldDB" id="A0A9E2NXP0"/>
<dbReference type="InterPro" id="IPR013610">
    <property type="entry name" value="ArdC_N"/>
</dbReference>
<dbReference type="GO" id="GO:0003697">
    <property type="term" value="F:single-stranded DNA binding"/>
    <property type="evidence" value="ECO:0007669"/>
    <property type="project" value="InterPro"/>
</dbReference>
<sequence>MKKTAFDIVIEERKKLVNRIIENMEKGYFFTKNGWSNLAVLPQNPVSDLHYKGGNRFKLMLEAIDNNYQDPRWLTFKQAQENNWKIKKGAKGILCEKWIFTKKVKEKDEDGLEKEVEKTLSKPIVNYFIVFNAEQIEGIPPYSKTVFTKDDILKTVDNFIKSSEVKIREIAQPEAYYSPSKDEIVLPIRKAFKSEEAFMRTTLHEMCHSTGHESRLNRDQTGHFGTPSYAKEELVAELGSLFTETSLGFKIEGEHFNDHSNYLKSWIEALKNDYNELFRACSEAEKASSYLLERYNEYEKNKEKSNEKTNSKKIIKRKSKDKEDDFEL</sequence>
<dbReference type="PIRSF" id="PIRSF037112">
    <property type="entry name" value="Antirestriction_ArdC"/>
    <property type="match status" value="1"/>
</dbReference>